<gene>
    <name evidence="2" type="ORF">EDC63_13427</name>
</gene>
<name>A0A4R3XRA2_9PROT</name>
<evidence type="ECO:0000313" key="2">
    <source>
        <dbReference type="EMBL" id="TCV79205.1"/>
    </source>
</evidence>
<dbReference type="OrthoDB" id="6057891at2"/>
<dbReference type="Pfam" id="PF01381">
    <property type="entry name" value="HTH_3"/>
    <property type="match status" value="1"/>
</dbReference>
<keyword evidence="3" id="KW-1185">Reference proteome</keyword>
<dbReference type="GO" id="GO:0003677">
    <property type="term" value="F:DNA binding"/>
    <property type="evidence" value="ECO:0007669"/>
    <property type="project" value="InterPro"/>
</dbReference>
<dbReference type="Gene3D" id="1.10.260.40">
    <property type="entry name" value="lambda repressor-like DNA-binding domains"/>
    <property type="match status" value="1"/>
</dbReference>
<dbReference type="InterPro" id="IPR001387">
    <property type="entry name" value="Cro/C1-type_HTH"/>
</dbReference>
<protein>
    <submittedName>
        <fullName evidence="2">Helix-turn-helix protein</fullName>
    </submittedName>
</protein>
<dbReference type="AlphaFoldDB" id="A0A4R3XRA2"/>
<evidence type="ECO:0000313" key="3">
    <source>
        <dbReference type="Proteomes" id="UP000295367"/>
    </source>
</evidence>
<dbReference type="CDD" id="cd00093">
    <property type="entry name" value="HTH_XRE"/>
    <property type="match status" value="1"/>
</dbReference>
<accession>A0A4R3XRA2</accession>
<dbReference type="EMBL" id="SMCO01000034">
    <property type="protein sequence ID" value="TCV79205.1"/>
    <property type="molecule type" value="Genomic_DNA"/>
</dbReference>
<dbReference type="SMART" id="SM00530">
    <property type="entry name" value="HTH_XRE"/>
    <property type="match status" value="1"/>
</dbReference>
<dbReference type="Proteomes" id="UP000295367">
    <property type="component" value="Unassembled WGS sequence"/>
</dbReference>
<comment type="caution">
    <text evidence="2">The sequence shown here is derived from an EMBL/GenBank/DDBJ whole genome shotgun (WGS) entry which is preliminary data.</text>
</comment>
<dbReference type="PROSITE" id="PS50943">
    <property type="entry name" value="HTH_CROC1"/>
    <property type="match status" value="1"/>
</dbReference>
<feature type="domain" description="HTH cro/C1-type" evidence="1">
    <location>
        <begin position="14"/>
        <end position="50"/>
    </location>
</feature>
<sequence>MTITSIPQLIKTARNGRSQAEFARELGVEQSTLSRYEKGEANPKAPIIERCMHLVHWNNQAPVPTVEELADKVRERLSREDQAHLRVALSKLIDGLVSEKTGARNLSHHSS</sequence>
<proteinExistence type="predicted"/>
<dbReference type="RefSeq" id="WP_124946902.1">
    <property type="nucleotide sequence ID" value="NZ_BHVT01000047.1"/>
</dbReference>
<reference evidence="2 3" key="1">
    <citation type="submission" date="2019-03" db="EMBL/GenBank/DDBJ databases">
        <title>Genomic Encyclopedia of Type Strains, Phase IV (KMG-IV): sequencing the most valuable type-strain genomes for metagenomic binning, comparative biology and taxonomic classification.</title>
        <authorList>
            <person name="Goeker M."/>
        </authorList>
    </citation>
    <scope>NUCLEOTIDE SEQUENCE [LARGE SCALE GENOMIC DNA]</scope>
    <source>
        <strain evidence="2 3">DSM 100309</strain>
    </source>
</reference>
<evidence type="ECO:0000259" key="1">
    <source>
        <dbReference type="PROSITE" id="PS50943"/>
    </source>
</evidence>
<organism evidence="2 3">
    <name type="scientific">Sulfurirhabdus autotrophica</name>
    <dbReference type="NCBI Taxonomy" id="1706046"/>
    <lineage>
        <taxon>Bacteria</taxon>
        <taxon>Pseudomonadati</taxon>
        <taxon>Pseudomonadota</taxon>
        <taxon>Betaproteobacteria</taxon>
        <taxon>Nitrosomonadales</taxon>
        <taxon>Sulfuricellaceae</taxon>
        <taxon>Sulfurirhabdus</taxon>
    </lineage>
</organism>
<dbReference type="SUPFAM" id="SSF47413">
    <property type="entry name" value="lambda repressor-like DNA-binding domains"/>
    <property type="match status" value="1"/>
</dbReference>
<dbReference type="InterPro" id="IPR010982">
    <property type="entry name" value="Lambda_DNA-bd_dom_sf"/>
</dbReference>